<sequence length="1366" mass="160161">MGWYFGSLQNNTDHENIKPKSVSRECAEQINHIRSKKISEVIVHDLTFDTNCFLPIECISEIFFKYNQSIVNKKPLLCDVDKDRLSNSFEESFTRNSSFASPERCSLLISSLNENDYDNTNNYDQVVEQFYWHGKCQQEITEYFSKFDLKRNVINCRIIKPDQLNDSSKVFKTVKQSKKKSIVPDPTQPQCLNNISNEDKIIYKNALKCALLPITINPDEPCDFSPVPLRKRNDSYCIDFTRIDRSMIAGKLQKAFQCNHYLKDLIEKELSNSLSECSELQILADDIYNQKLVLISDASMFYNNDDPYYNNWKQLQLNRFDKIISNNLKCTPSKEKNLDTTNYHEQFKILIEKLLKQDLNERENKSEERTPAQALTTTSLNILKQFGLRFGVGKVFMKVAIFSTMVKHCFSYNDFYLYCLENCLRNTTQYMESRNKCYFLKEKKIMEDALENLHRTLEYCFLKILDFYDKKILSDGGFCILVELLKHTINAKHYFKLWELEDICDLTQSMLTKYMKVTIENYYSKKKSQSEHVTVFYLLKEIMLCFKKVQDIFKIDFDMYKILHKVVANTLYNELMKDVQVFFEQIDFTMPVDQDVLHLVYSLNKLDEEWNCFINRSAQTWRDSIKAFLPDIIEKVSFNIQFLMQIFIKKDNFCILQFTEKVKSLQETQDTHKLFNHDPSLSPFASIEQINEDQQLKEIVENETLNAESDIVSHNKLFDNSGNDHLVKHLLNELLDHVENSFYPSFSYVSEGPCTENQKNERLEKILKGCLENKINDSIINEVLSASEMTDSCVKENIHDVFETIEGSNKNQETVNKKQLSILQNGLLMVTSSFSDILSCCFEVINFARTFFFTIYPSCDLLQRENIDLLRKIYTIIGKFLKKYSSSLLLLDICGVKSLNEKTNRKLNYYVGKKFLKDLDELKKSIGCRHSFDITVQSLECNGNCIILQTFFEESGIRLEPITRQMCYRINNIYSLLCVLQIIQKESADSFNVSLDNLLAYKNQTKTSPINDKSNLCSELMMCKKHLDQVFNVQLMLLVSRVEEIFCCLFDENLTSSDTCLLFLSDQINMLKHNLYQACLQRFVVELFDCIEKFFHGVLNRILLEKTKTMQTKIYNLALILNRIIKIFKQIGGDVYSKILDKQVIIMFRLKILLDEINPMRQNLQIMSQTNEFFQDVVTYEEVILNLKNSLPKKFTAQEFKEKLRLNVKWLNVLQRQKDEENGESCMTHTDFEFCMIGRSFLSKKIIVRVQNEPATNCSSSLISPTFASESLTTNGCNFNDELRFTQAFTYKFTSKKEEHISKIHFYGTLHRIARKHKFWIHVFMDDISKILSNYNKYNKTEDLHLKSKASKDSIPFFFKKLFSCM</sequence>
<dbReference type="GeneID" id="100197594"/>
<dbReference type="Proteomes" id="UP001652625">
    <property type="component" value="Chromosome 03"/>
</dbReference>
<dbReference type="RefSeq" id="XP_065649754.1">
    <property type="nucleotide sequence ID" value="XM_065793682.1"/>
</dbReference>
<gene>
    <name evidence="2" type="primary">LOC100197594</name>
</gene>
<name>A0ABM4BL38_HYDVU</name>
<reference evidence="2" key="1">
    <citation type="submission" date="2025-08" db="UniProtKB">
        <authorList>
            <consortium name="RefSeq"/>
        </authorList>
    </citation>
    <scope>IDENTIFICATION</scope>
</reference>
<organism evidence="1 2">
    <name type="scientific">Hydra vulgaris</name>
    <name type="common">Hydra</name>
    <name type="synonym">Hydra attenuata</name>
    <dbReference type="NCBI Taxonomy" id="6087"/>
    <lineage>
        <taxon>Eukaryota</taxon>
        <taxon>Metazoa</taxon>
        <taxon>Cnidaria</taxon>
        <taxon>Hydrozoa</taxon>
        <taxon>Hydroidolina</taxon>
        <taxon>Anthoathecata</taxon>
        <taxon>Aplanulata</taxon>
        <taxon>Hydridae</taxon>
        <taxon>Hydra</taxon>
    </lineage>
</organism>
<evidence type="ECO:0000313" key="1">
    <source>
        <dbReference type="Proteomes" id="UP001652625"/>
    </source>
</evidence>
<keyword evidence="1" id="KW-1185">Reference proteome</keyword>
<evidence type="ECO:0000313" key="2">
    <source>
        <dbReference type="RefSeq" id="XP_065649754.1"/>
    </source>
</evidence>
<accession>A0ABM4BL38</accession>
<protein>
    <submittedName>
        <fullName evidence="2">Uncharacterized protein LOC100197594 isoform X4</fullName>
    </submittedName>
</protein>
<proteinExistence type="predicted"/>